<keyword evidence="6" id="KW-1185">Reference proteome</keyword>
<keyword evidence="2" id="KW-0285">Flavoprotein</keyword>
<reference evidence="5 6" key="1">
    <citation type="submission" date="2020-02" db="EMBL/GenBank/DDBJ databases">
        <title>The whole genome sequence of CPCC 205119.</title>
        <authorList>
            <person name="Jiang Z."/>
        </authorList>
    </citation>
    <scope>NUCLEOTIDE SEQUENCE [LARGE SCALE GENOMIC DNA]</scope>
    <source>
        <strain evidence="5 6">CPCC 205119</strain>
    </source>
</reference>
<dbReference type="PANTHER" id="PTHR42877:SF4">
    <property type="entry name" value="FAD_NAD(P)-BINDING DOMAIN-CONTAINING PROTEIN-RELATED"/>
    <property type="match status" value="1"/>
</dbReference>
<evidence type="ECO:0000313" key="5">
    <source>
        <dbReference type="EMBL" id="NEL55416.1"/>
    </source>
</evidence>
<comment type="similarity">
    <text evidence="1">Belongs to the FAD-binding monooxygenase family.</text>
</comment>
<dbReference type="InterPro" id="IPR036188">
    <property type="entry name" value="FAD/NAD-bd_sf"/>
</dbReference>
<evidence type="ECO:0000256" key="1">
    <source>
        <dbReference type="ARBA" id="ARBA00010139"/>
    </source>
</evidence>
<name>A0A7K3WGC6_9ACTN</name>
<keyword evidence="4" id="KW-0560">Oxidoreductase</keyword>
<organism evidence="5 6">
    <name type="scientific">Goekera deserti</name>
    <dbReference type="NCBI Taxonomy" id="2497753"/>
    <lineage>
        <taxon>Bacteria</taxon>
        <taxon>Bacillati</taxon>
        <taxon>Actinomycetota</taxon>
        <taxon>Actinomycetes</taxon>
        <taxon>Geodermatophilales</taxon>
        <taxon>Geodermatophilaceae</taxon>
        <taxon>Goekera</taxon>
    </lineage>
</organism>
<dbReference type="Gene3D" id="3.50.50.60">
    <property type="entry name" value="FAD/NAD(P)-binding domain"/>
    <property type="match status" value="2"/>
</dbReference>
<dbReference type="AlphaFoldDB" id="A0A7K3WGC6"/>
<evidence type="ECO:0000313" key="6">
    <source>
        <dbReference type="Proteomes" id="UP000470470"/>
    </source>
</evidence>
<dbReference type="Pfam" id="PF00743">
    <property type="entry name" value="FMO-like"/>
    <property type="match status" value="1"/>
</dbReference>
<evidence type="ECO:0000256" key="2">
    <source>
        <dbReference type="ARBA" id="ARBA00022630"/>
    </source>
</evidence>
<dbReference type="EMBL" id="JAAGWK010000022">
    <property type="protein sequence ID" value="NEL55416.1"/>
    <property type="molecule type" value="Genomic_DNA"/>
</dbReference>
<dbReference type="PANTHER" id="PTHR42877">
    <property type="entry name" value="L-ORNITHINE N(5)-MONOOXYGENASE-RELATED"/>
    <property type="match status" value="1"/>
</dbReference>
<keyword evidence="3" id="KW-0274">FAD</keyword>
<protein>
    <submittedName>
        <fullName evidence="5">NAD(P)/FAD-dependent oxidoreductase</fullName>
    </submittedName>
</protein>
<proteinExistence type="inferred from homology"/>
<dbReference type="RefSeq" id="WP_162392362.1">
    <property type="nucleotide sequence ID" value="NZ_JAABOZ010000001.1"/>
</dbReference>
<evidence type="ECO:0000256" key="4">
    <source>
        <dbReference type="ARBA" id="ARBA00023002"/>
    </source>
</evidence>
<dbReference type="GO" id="GO:0050660">
    <property type="term" value="F:flavin adenine dinucleotide binding"/>
    <property type="evidence" value="ECO:0007669"/>
    <property type="project" value="InterPro"/>
</dbReference>
<dbReference type="GO" id="GO:0050661">
    <property type="term" value="F:NADP binding"/>
    <property type="evidence" value="ECO:0007669"/>
    <property type="project" value="InterPro"/>
</dbReference>
<comment type="caution">
    <text evidence="5">The sequence shown here is derived from an EMBL/GenBank/DDBJ whole genome shotgun (WGS) entry which is preliminary data.</text>
</comment>
<dbReference type="InterPro" id="IPR020946">
    <property type="entry name" value="Flavin_mOase-like"/>
</dbReference>
<dbReference type="PRINTS" id="PR00411">
    <property type="entry name" value="PNDRDTASEI"/>
</dbReference>
<dbReference type="SUPFAM" id="SSF51905">
    <property type="entry name" value="FAD/NAD(P)-binding domain"/>
    <property type="match status" value="2"/>
</dbReference>
<dbReference type="Proteomes" id="UP000470470">
    <property type="component" value="Unassembled WGS sequence"/>
</dbReference>
<evidence type="ECO:0000256" key="3">
    <source>
        <dbReference type="ARBA" id="ARBA00022827"/>
    </source>
</evidence>
<accession>A0A7K3WGC6</accession>
<sequence>MTPRQVHVAVIGAGIAGMQFTRDLTRRGISHTVYERGHEVGGTWRENTYPGLFIDVPVSLYQLSFARKYDWSHAFPRGTEIQEYLVRASHEHDLRRHIRFGVEVLAATWVADHWELELSDGTTEVADAVVSATGFLDKPSMPAIPGMDGFAGLSFHSSNWPAGLDVAGKRIGVVGTGSSGIQLTTSLSSMGSQVTQFVRSPQWVEVITNPPAPRWLKAVGRLLGARVPAVGRLVWKRLLGGPQLDPRLWRSIQWRIQPGPDRVAAQDALREDVLHIRDEDLRARMTPDFEPGCKRIPKSDRYFEAVQQPNVRVAVGAIDRVVPAGLVTADGELHELDVIVYATGYDSHAYMRPMKVTGLRGRTIDEAWADGPYAYRCVSVPDFPNFWVVNGPFAPVANISPTICVVDQSDYVCRLVEYGAEHGVATAPTAEAAERFVAAIDEAMPNTIWAGDCDSWYRAGDRVVLWPWDEATYHAMFVPLGLDDLELVPLPVAVP</sequence>
<dbReference type="InterPro" id="IPR051209">
    <property type="entry name" value="FAD-bind_Monooxygenase_sf"/>
</dbReference>
<dbReference type="GO" id="GO:0004499">
    <property type="term" value="F:N,N-dimethylaniline monooxygenase activity"/>
    <property type="evidence" value="ECO:0007669"/>
    <property type="project" value="InterPro"/>
</dbReference>
<gene>
    <name evidence="5" type="ORF">G1H19_15615</name>
</gene>